<proteinExistence type="inferred from homology"/>
<evidence type="ECO:0000256" key="8">
    <source>
        <dbReference type="ARBA" id="ARBA00022984"/>
    </source>
</evidence>
<evidence type="ECO:0000256" key="1">
    <source>
        <dbReference type="ARBA" id="ARBA00005898"/>
    </source>
</evidence>
<evidence type="ECO:0000256" key="11">
    <source>
        <dbReference type="HAMAP-Rule" id="MF_00208"/>
    </source>
</evidence>
<dbReference type="OrthoDB" id="9800958at2"/>
<feature type="binding site" evidence="11">
    <location>
        <position position="187"/>
    </location>
    <ligand>
        <name>UDP-N-acetyl-alpha-D-muramoyl-L-alanyl-D-glutamate</name>
        <dbReference type="ChEBI" id="CHEBI:83900"/>
    </ligand>
</feature>
<dbReference type="GO" id="GO:0009252">
    <property type="term" value="P:peptidoglycan biosynthetic process"/>
    <property type="evidence" value="ECO:0007669"/>
    <property type="project" value="UniProtKB-UniRule"/>
</dbReference>
<evidence type="ECO:0000313" key="17">
    <source>
        <dbReference type="Proteomes" id="UP000032809"/>
    </source>
</evidence>
<dbReference type="SUPFAM" id="SSF53623">
    <property type="entry name" value="MurD-like peptide ligases, catalytic domain"/>
    <property type="match status" value="1"/>
</dbReference>
<dbReference type="Gene3D" id="3.40.1190.10">
    <property type="entry name" value="Mur-like, catalytic domain"/>
    <property type="match status" value="1"/>
</dbReference>
<gene>
    <name evidence="11 16" type="primary">murE</name>
    <name evidence="16" type="ORF">DTL3_0015</name>
</gene>
<keyword evidence="8 11" id="KW-0573">Peptidoglycan synthesis</keyword>
<feature type="binding site" evidence="11">
    <location>
        <position position="35"/>
    </location>
    <ligand>
        <name>UDP-N-acetyl-alpha-D-muramoyl-L-alanyl-D-glutamate</name>
        <dbReference type="ChEBI" id="CHEBI:83900"/>
    </ligand>
</feature>
<feature type="binding site" evidence="11">
    <location>
        <begin position="117"/>
        <end position="123"/>
    </location>
    <ligand>
        <name>ATP</name>
        <dbReference type="ChEBI" id="CHEBI:30616"/>
    </ligand>
</feature>
<dbReference type="NCBIfam" id="NF001126">
    <property type="entry name" value="PRK00139.1-4"/>
    <property type="match status" value="1"/>
</dbReference>
<feature type="binding site" evidence="11">
    <location>
        <begin position="160"/>
        <end position="161"/>
    </location>
    <ligand>
        <name>UDP-N-acetyl-alpha-D-muramoyl-L-alanyl-D-glutamate</name>
        <dbReference type="ChEBI" id="CHEBI:83900"/>
    </ligand>
</feature>
<dbReference type="GO" id="GO:0008360">
    <property type="term" value="P:regulation of cell shape"/>
    <property type="evidence" value="ECO:0007669"/>
    <property type="project" value="UniProtKB-KW"/>
</dbReference>
<keyword evidence="11" id="KW-0460">Magnesium</keyword>
<dbReference type="GO" id="GO:0071555">
    <property type="term" value="P:cell wall organization"/>
    <property type="evidence" value="ECO:0007669"/>
    <property type="project" value="UniProtKB-KW"/>
</dbReference>
<dbReference type="SUPFAM" id="SSF63418">
    <property type="entry name" value="MurE/MurF N-terminal domain"/>
    <property type="match status" value="1"/>
</dbReference>
<keyword evidence="9 11" id="KW-0131">Cell cycle</keyword>
<keyword evidence="10 11" id="KW-0961">Cell wall biogenesis/degradation</keyword>
<dbReference type="GO" id="GO:0051301">
    <property type="term" value="P:cell division"/>
    <property type="evidence" value="ECO:0007669"/>
    <property type="project" value="UniProtKB-KW"/>
</dbReference>
<dbReference type="NCBIfam" id="TIGR01085">
    <property type="entry name" value="murE"/>
    <property type="match status" value="1"/>
</dbReference>
<dbReference type="InterPro" id="IPR013221">
    <property type="entry name" value="Mur_ligase_cen"/>
</dbReference>
<dbReference type="Gene3D" id="3.40.1390.10">
    <property type="entry name" value="MurE/MurF, N-terminal domain"/>
    <property type="match status" value="1"/>
</dbReference>
<dbReference type="GO" id="GO:0000287">
    <property type="term" value="F:magnesium ion binding"/>
    <property type="evidence" value="ECO:0007669"/>
    <property type="project" value="UniProtKB-UniRule"/>
</dbReference>
<dbReference type="InterPro" id="IPR005761">
    <property type="entry name" value="UDP-N-AcMur-Glu-dNH2Pim_ligase"/>
</dbReference>
<dbReference type="InterPro" id="IPR035911">
    <property type="entry name" value="MurE/MurF_N"/>
</dbReference>
<reference evidence="17" key="1">
    <citation type="submission" date="2014-11" db="EMBL/GenBank/DDBJ databases">
        <authorList>
            <person name="Wibberg D."/>
        </authorList>
    </citation>
    <scope>NUCLEOTIDE SEQUENCE [LARGE SCALE GENOMIC DNA]</scope>
    <source>
        <strain evidence="17">L3</strain>
    </source>
</reference>
<evidence type="ECO:0000259" key="13">
    <source>
        <dbReference type="Pfam" id="PF01225"/>
    </source>
</evidence>
<evidence type="ECO:0000313" key="16">
    <source>
        <dbReference type="EMBL" id="CEP77352.1"/>
    </source>
</evidence>
<comment type="subcellular location">
    <subcellularLocation>
        <location evidence="11 12">Cytoplasm</location>
    </subcellularLocation>
</comment>
<dbReference type="InterPro" id="IPR036615">
    <property type="entry name" value="Mur_ligase_C_dom_sf"/>
</dbReference>
<feature type="domain" description="Mur ligase N-terminal catalytic" evidence="13">
    <location>
        <begin position="29"/>
        <end position="98"/>
    </location>
</feature>
<dbReference type="InterPro" id="IPR018109">
    <property type="entry name" value="Folylpolyglutamate_synth_CS"/>
</dbReference>
<dbReference type="Gene3D" id="3.90.190.20">
    <property type="entry name" value="Mur ligase, C-terminal domain"/>
    <property type="match status" value="1"/>
</dbReference>
<evidence type="ECO:0000256" key="12">
    <source>
        <dbReference type="RuleBase" id="RU004135"/>
    </source>
</evidence>
<keyword evidence="3 11" id="KW-0436">Ligase</keyword>
<comment type="function">
    <text evidence="11">Catalyzes the addition of an amino acid to the nucleotide precursor UDP-N-acetylmuramoyl-L-alanyl-D-glutamate (UMAG) in the biosynthesis of bacterial cell-wall peptidoglycan.</text>
</comment>
<dbReference type="KEGG" id="dtn:DTL3_0015"/>
<keyword evidence="6 11" id="KW-0067">ATP-binding</keyword>
<dbReference type="GO" id="GO:0005737">
    <property type="term" value="C:cytoplasm"/>
    <property type="evidence" value="ECO:0007669"/>
    <property type="project" value="UniProtKB-SubCell"/>
</dbReference>
<feature type="domain" description="Mur ligase C-terminal" evidence="14">
    <location>
        <begin position="338"/>
        <end position="466"/>
    </location>
</feature>
<dbReference type="GO" id="GO:0005524">
    <property type="term" value="F:ATP binding"/>
    <property type="evidence" value="ECO:0007669"/>
    <property type="project" value="UniProtKB-UniRule"/>
</dbReference>
<dbReference type="RefSeq" id="WP_052670173.1">
    <property type="nucleotide sequence ID" value="NZ_LN824141.1"/>
</dbReference>
<accession>A0A0C7NN60</accession>
<dbReference type="PANTHER" id="PTHR23135">
    <property type="entry name" value="MUR LIGASE FAMILY MEMBER"/>
    <property type="match status" value="1"/>
</dbReference>
<comment type="pathway">
    <text evidence="11 12">Cell wall biogenesis; peptidoglycan biosynthesis.</text>
</comment>
<dbReference type="PANTHER" id="PTHR23135:SF4">
    <property type="entry name" value="UDP-N-ACETYLMURAMOYL-L-ALANYL-D-GLUTAMATE--2,6-DIAMINOPIMELATE LIGASE MURE HOMOLOG, CHLOROPLASTIC"/>
    <property type="match status" value="1"/>
</dbReference>
<sequence length="500" mass="55700">MKLKANDFKLLLEGNIKSFSLNGEEIIVEGIKDNSSEVKNNDIFIAVKGHKADGHDYINYALGNGASLIIAENEDKLPKDKLINYIIVKDIKKATADLVYSLNNISIDDFSIVGVTGTNGKSTSVSLVHHILTESGLNSTLISTVEIKINNQIIKQPRNTTPGILEIAELLKLSSESNSKIINIEVSSHAIDQRRIENLKFDIISYTNITRDHLDYHKNFEDYKKTKLSLMNFLKENGKIIINIDKLNKKDFYSSNKALITYGFDESADYVIKNFEQNIHQVKFTMKTIDNEFVEIVSPLVGKFNIYNIVNAFIIAKLLGIETELIIKAVSSFKGIPGRFQLVPSSKSLGFNCVIDFSHTPDALEQVLSTAASLTDGRIIIVFGAGGNADQGKRKIMGEVVSQKADVIILTNDDPKDEDPQKIIEDVLEGIDQTKQFLVIPDRKTAIEAALSFANKGDIVLITGRGHEQFQLFANGKKVKFNDYEVATKCIETIKRGLRR</sequence>
<dbReference type="InterPro" id="IPR036565">
    <property type="entry name" value="Mur-like_cat_sf"/>
</dbReference>
<dbReference type="EC" id="6.3.2.-" evidence="11"/>
<name>A0A0C7NN60_DEFTU</name>
<feature type="binding site" evidence="11">
    <location>
        <position position="193"/>
    </location>
    <ligand>
        <name>UDP-N-acetyl-alpha-D-muramoyl-L-alanyl-D-glutamate</name>
        <dbReference type="ChEBI" id="CHEBI:83900"/>
    </ligand>
</feature>
<dbReference type="Proteomes" id="UP000032809">
    <property type="component" value="Chromosome I"/>
</dbReference>
<dbReference type="Pfam" id="PF08245">
    <property type="entry name" value="Mur_ligase_M"/>
    <property type="match status" value="1"/>
</dbReference>
<keyword evidence="17" id="KW-1185">Reference proteome</keyword>
<keyword evidence="5 11" id="KW-0547">Nucleotide-binding</keyword>
<keyword evidence="4 11" id="KW-0132">Cell division</keyword>
<dbReference type="Pfam" id="PF02875">
    <property type="entry name" value="Mur_ligase_C"/>
    <property type="match status" value="1"/>
</dbReference>
<keyword evidence="2 11" id="KW-0963">Cytoplasm</keyword>
<evidence type="ECO:0000256" key="2">
    <source>
        <dbReference type="ARBA" id="ARBA00022490"/>
    </source>
</evidence>
<evidence type="ECO:0000256" key="6">
    <source>
        <dbReference type="ARBA" id="ARBA00022840"/>
    </source>
</evidence>
<evidence type="ECO:0000256" key="9">
    <source>
        <dbReference type="ARBA" id="ARBA00023306"/>
    </source>
</evidence>
<comment type="similarity">
    <text evidence="1 11">Belongs to the MurCDEF family. MurE subfamily.</text>
</comment>
<dbReference type="Pfam" id="PF01225">
    <property type="entry name" value="Mur_ligase"/>
    <property type="match status" value="1"/>
</dbReference>
<evidence type="ECO:0000259" key="14">
    <source>
        <dbReference type="Pfam" id="PF02875"/>
    </source>
</evidence>
<evidence type="ECO:0000256" key="4">
    <source>
        <dbReference type="ARBA" id="ARBA00022618"/>
    </source>
</evidence>
<dbReference type="InterPro" id="IPR004101">
    <property type="entry name" value="Mur_ligase_C"/>
</dbReference>
<dbReference type="UniPathway" id="UPA00219"/>
<evidence type="ECO:0000256" key="7">
    <source>
        <dbReference type="ARBA" id="ARBA00022960"/>
    </source>
</evidence>
<dbReference type="InterPro" id="IPR000713">
    <property type="entry name" value="Mur_ligase_N"/>
</dbReference>
<feature type="domain" description="Mur ligase central" evidence="15">
    <location>
        <begin position="115"/>
        <end position="315"/>
    </location>
</feature>
<keyword evidence="7 11" id="KW-0133">Cell shape</keyword>
<feature type="modified residue" description="N6-carboxylysine" evidence="11">
    <location>
        <position position="227"/>
    </location>
</feature>
<dbReference type="HOGENOM" id="CLU_022291_4_1_0"/>
<comment type="cofactor">
    <cofactor evidence="11">
        <name>Mg(2+)</name>
        <dbReference type="ChEBI" id="CHEBI:18420"/>
    </cofactor>
</comment>
<comment type="caution">
    <text evidence="11">Lacks conserved residue(s) required for the propagation of feature annotation.</text>
</comment>
<dbReference type="AlphaFoldDB" id="A0A0C7NN60"/>
<dbReference type="EMBL" id="LN824141">
    <property type="protein sequence ID" value="CEP77352.1"/>
    <property type="molecule type" value="Genomic_DNA"/>
</dbReference>
<protein>
    <recommendedName>
        <fullName evidence="11">UDP-N-acetylmuramyl-tripeptide synthetase</fullName>
        <ecNumber evidence="11">6.3.2.-</ecNumber>
    </recommendedName>
    <alternativeName>
        <fullName evidence="11">UDP-MurNAc-tripeptide synthetase</fullName>
    </alternativeName>
</protein>
<comment type="PTM">
    <text evidence="11">Carboxylation is probably crucial for Mg(2+) binding and, consequently, for the gamma-phosphate positioning of ATP.</text>
</comment>
<dbReference type="GO" id="GO:0004326">
    <property type="term" value="F:tetrahydrofolylpolyglutamate synthase activity"/>
    <property type="evidence" value="ECO:0007669"/>
    <property type="project" value="InterPro"/>
</dbReference>
<evidence type="ECO:0000256" key="3">
    <source>
        <dbReference type="ARBA" id="ARBA00022598"/>
    </source>
</evidence>
<dbReference type="HAMAP" id="MF_00208">
    <property type="entry name" value="MurE"/>
    <property type="match status" value="1"/>
</dbReference>
<dbReference type="PROSITE" id="PS01011">
    <property type="entry name" value="FOLYLPOLYGLU_SYNT_1"/>
    <property type="match status" value="1"/>
</dbReference>
<feature type="binding site" evidence="11">
    <location>
        <position position="195"/>
    </location>
    <ligand>
        <name>UDP-N-acetyl-alpha-D-muramoyl-L-alanyl-D-glutamate</name>
        <dbReference type="ChEBI" id="CHEBI:83900"/>
    </ligand>
</feature>
<feature type="binding site" evidence="11">
    <location>
        <begin position="50"/>
        <end position="52"/>
    </location>
    <ligand>
        <name>UDP-N-acetyl-alpha-D-muramoyl-L-alanyl-D-glutamate</name>
        <dbReference type="ChEBI" id="CHEBI:83900"/>
    </ligand>
</feature>
<dbReference type="STRING" id="1006576.DTL3_0015"/>
<dbReference type="SUPFAM" id="SSF53244">
    <property type="entry name" value="MurD-like peptide ligases, peptide-binding domain"/>
    <property type="match status" value="1"/>
</dbReference>
<organism evidence="16 17">
    <name type="scientific">Defluviitoga tunisiensis</name>
    <dbReference type="NCBI Taxonomy" id="1006576"/>
    <lineage>
        <taxon>Bacteria</taxon>
        <taxon>Thermotogati</taxon>
        <taxon>Thermotogota</taxon>
        <taxon>Thermotogae</taxon>
        <taxon>Petrotogales</taxon>
        <taxon>Petrotogaceae</taxon>
        <taxon>Defluviitoga</taxon>
    </lineage>
</organism>
<evidence type="ECO:0000259" key="15">
    <source>
        <dbReference type="Pfam" id="PF08245"/>
    </source>
</evidence>
<evidence type="ECO:0000256" key="10">
    <source>
        <dbReference type="ARBA" id="ARBA00023316"/>
    </source>
</evidence>
<evidence type="ECO:0000256" key="5">
    <source>
        <dbReference type="ARBA" id="ARBA00022741"/>
    </source>
</evidence>